<proteinExistence type="predicted"/>
<name>A0A9W6UJ77_9ACTN</name>
<dbReference type="PROSITE" id="PS51186">
    <property type="entry name" value="GNAT"/>
    <property type="match status" value="1"/>
</dbReference>
<accession>A0A9W6UJ77</accession>
<evidence type="ECO:0000313" key="2">
    <source>
        <dbReference type="EMBL" id="GLU48452.1"/>
    </source>
</evidence>
<feature type="domain" description="N-acetyltransferase" evidence="1">
    <location>
        <begin position="6"/>
        <end position="159"/>
    </location>
</feature>
<dbReference type="InterPro" id="IPR000182">
    <property type="entry name" value="GNAT_dom"/>
</dbReference>
<protein>
    <recommendedName>
        <fullName evidence="1">N-acetyltransferase domain-containing protein</fullName>
    </recommendedName>
</protein>
<gene>
    <name evidence="2" type="ORF">Nans01_28030</name>
</gene>
<comment type="caution">
    <text evidence="2">The sequence shown here is derived from an EMBL/GenBank/DDBJ whole genome shotgun (WGS) entry which is preliminary data.</text>
</comment>
<dbReference type="PANTHER" id="PTHR43792:SF1">
    <property type="entry name" value="N-ACETYLTRANSFERASE DOMAIN-CONTAINING PROTEIN"/>
    <property type="match status" value="1"/>
</dbReference>
<organism evidence="2 3">
    <name type="scientific">Nocardiopsis ansamitocini</name>
    <dbReference type="NCBI Taxonomy" id="1670832"/>
    <lineage>
        <taxon>Bacteria</taxon>
        <taxon>Bacillati</taxon>
        <taxon>Actinomycetota</taxon>
        <taxon>Actinomycetes</taxon>
        <taxon>Streptosporangiales</taxon>
        <taxon>Nocardiopsidaceae</taxon>
        <taxon>Nocardiopsis</taxon>
    </lineage>
</organism>
<sequence>MHTEHLLLRPYTPADEEAFVAVLGDPRVTRRMDQGPYSHEAVRALFQRVFTHVYPHNRFDVWAVLYQDHIIGHGEVKPGTDVPGTEPVHALAHSHWGRGLGSELARALCTHAFTPLGLDHIHATVAADNTASLHVLHRIGFVHARDIDEGTTRVLTRTR</sequence>
<dbReference type="EMBL" id="BSQG01000004">
    <property type="protein sequence ID" value="GLU48452.1"/>
    <property type="molecule type" value="Genomic_DNA"/>
</dbReference>
<dbReference type="GO" id="GO:0016747">
    <property type="term" value="F:acyltransferase activity, transferring groups other than amino-acyl groups"/>
    <property type="evidence" value="ECO:0007669"/>
    <property type="project" value="InterPro"/>
</dbReference>
<dbReference type="PANTHER" id="PTHR43792">
    <property type="entry name" value="GNAT FAMILY, PUTATIVE (AFU_ORTHOLOGUE AFUA_3G00765)-RELATED-RELATED"/>
    <property type="match status" value="1"/>
</dbReference>
<evidence type="ECO:0000259" key="1">
    <source>
        <dbReference type="PROSITE" id="PS51186"/>
    </source>
</evidence>
<keyword evidence="3" id="KW-1185">Reference proteome</keyword>
<dbReference type="AlphaFoldDB" id="A0A9W6UJ77"/>
<dbReference type="Pfam" id="PF13302">
    <property type="entry name" value="Acetyltransf_3"/>
    <property type="match status" value="1"/>
</dbReference>
<dbReference type="Proteomes" id="UP001165092">
    <property type="component" value="Unassembled WGS sequence"/>
</dbReference>
<dbReference type="InterPro" id="IPR051531">
    <property type="entry name" value="N-acetyltransferase"/>
</dbReference>
<dbReference type="InterPro" id="IPR016181">
    <property type="entry name" value="Acyl_CoA_acyltransferase"/>
</dbReference>
<evidence type="ECO:0000313" key="3">
    <source>
        <dbReference type="Proteomes" id="UP001165092"/>
    </source>
</evidence>
<dbReference type="SUPFAM" id="SSF55729">
    <property type="entry name" value="Acyl-CoA N-acyltransferases (Nat)"/>
    <property type="match status" value="1"/>
</dbReference>
<reference evidence="2" key="1">
    <citation type="submission" date="2023-02" db="EMBL/GenBank/DDBJ databases">
        <title>Nocardiopsis ansamitocini NBRC 112285.</title>
        <authorList>
            <person name="Ichikawa N."/>
            <person name="Sato H."/>
            <person name="Tonouchi N."/>
        </authorList>
    </citation>
    <scope>NUCLEOTIDE SEQUENCE</scope>
    <source>
        <strain evidence="2">NBRC 112285</strain>
    </source>
</reference>
<dbReference type="Gene3D" id="3.40.630.30">
    <property type="match status" value="1"/>
</dbReference>